<dbReference type="InterPro" id="IPR024311">
    <property type="entry name" value="Lipocalin-like"/>
</dbReference>
<organism evidence="2 3">
    <name type="scientific">Asaia siamensis</name>
    <dbReference type="NCBI Taxonomy" id="110479"/>
    <lineage>
        <taxon>Bacteria</taxon>
        <taxon>Pseudomonadati</taxon>
        <taxon>Pseudomonadota</taxon>
        <taxon>Alphaproteobacteria</taxon>
        <taxon>Acetobacterales</taxon>
        <taxon>Acetobacteraceae</taxon>
        <taxon>Asaia</taxon>
    </lineage>
</organism>
<accession>A0ABQ1MEF7</accession>
<dbReference type="RefSeq" id="WP_188426819.1">
    <property type="nucleotide sequence ID" value="NZ_BMCH01000005.1"/>
</dbReference>
<sequence length="159" mass="17754">MAGETIAEKPSITDVAGDALRQALIGTWELIAYSVEERDTACLVPAMGEAPRGRVIFTQDGWVAFNLEGEGRVPARNDADRAALLQTLVSYIGRFRIEGNAWITQIETAWVPEWVGSEQKRFVSLSGDIANVTTPWRHMPNWAPEKLTRSLIRFRRIAS</sequence>
<reference evidence="3" key="1">
    <citation type="journal article" date="2019" name="Int. J. Syst. Evol. Microbiol.">
        <title>The Global Catalogue of Microorganisms (GCM) 10K type strain sequencing project: providing services to taxonomists for standard genome sequencing and annotation.</title>
        <authorList>
            <consortium name="The Broad Institute Genomics Platform"/>
            <consortium name="The Broad Institute Genome Sequencing Center for Infectious Disease"/>
            <person name="Wu L."/>
            <person name="Ma J."/>
        </authorList>
    </citation>
    <scope>NUCLEOTIDE SEQUENCE [LARGE SCALE GENOMIC DNA]</scope>
    <source>
        <strain evidence="3">CCM 7132</strain>
    </source>
</reference>
<feature type="domain" description="Lipocalin-like" evidence="1">
    <location>
        <begin position="25"/>
        <end position="157"/>
    </location>
</feature>
<name>A0ABQ1MEF7_9PROT</name>
<protein>
    <recommendedName>
        <fullName evidence="1">Lipocalin-like domain-containing protein</fullName>
    </recommendedName>
</protein>
<keyword evidence="3" id="KW-1185">Reference proteome</keyword>
<dbReference type="Proteomes" id="UP000637769">
    <property type="component" value="Unassembled WGS sequence"/>
</dbReference>
<evidence type="ECO:0000259" key="1">
    <source>
        <dbReference type="Pfam" id="PF13924"/>
    </source>
</evidence>
<gene>
    <name evidence="2" type="ORF">GCM10007207_22070</name>
</gene>
<dbReference type="Pfam" id="PF13924">
    <property type="entry name" value="Lipocalin_5"/>
    <property type="match status" value="1"/>
</dbReference>
<dbReference type="EMBL" id="BMCH01000005">
    <property type="protein sequence ID" value="GGC36068.1"/>
    <property type="molecule type" value="Genomic_DNA"/>
</dbReference>
<evidence type="ECO:0000313" key="2">
    <source>
        <dbReference type="EMBL" id="GGC36068.1"/>
    </source>
</evidence>
<evidence type="ECO:0000313" key="3">
    <source>
        <dbReference type="Proteomes" id="UP000637769"/>
    </source>
</evidence>
<proteinExistence type="predicted"/>
<comment type="caution">
    <text evidence="2">The sequence shown here is derived from an EMBL/GenBank/DDBJ whole genome shotgun (WGS) entry which is preliminary data.</text>
</comment>